<organism evidence="1 2">
    <name type="scientific">Conidiobolus coronatus (strain ATCC 28846 / CBS 209.66 / NRRL 28638)</name>
    <name type="common">Delacroixia coronata</name>
    <dbReference type="NCBI Taxonomy" id="796925"/>
    <lineage>
        <taxon>Eukaryota</taxon>
        <taxon>Fungi</taxon>
        <taxon>Fungi incertae sedis</taxon>
        <taxon>Zoopagomycota</taxon>
        <taxon>Entomophthoromycotina</taxon>
        <taxon>Entomophthoromycetes</taxon>
        <taxon>Entomophthorales</taxon>
        <taxon>Ancylistaceae</taxon>
        <taxon>Conidiobolus</taxon>
    </lineage>
</organism>
<reference evidence="1 2" key="1">
    <citation type="journal article" date="2015" name="Genome Biol. Evol.">
        <title>Phylogenomic analyses indicate that early fungi evolved digesting cell walls of algal ancestors of land plants.</title>
        <authorList>
            <person name="Chang Y."/>
            <person name="Wang S."/>
            <person name="Sekimoto S."/>
            <person name="Aerts A.L."/>
            <person name="Choi C."/>
            <person name="Clum A."/>
            <person name="LaButti K.M."/>
            <person name="Lindquist E.A."/>
            <person name="Yee Ngan C."/>
            <person name="Ohm R.A."/>
            <person name="Salamov A.A."/>
            <person name="Grigoriev I.V."/>
            <person name="Spatafora J.W."/>
            <person name="Berbee M.L."/>
        </authorList>
    </citation>
    <scope>NUCLEOTIDE SEQUENCE [LARGE SCALE GENOMIC DNA]</scope>
    <source>
        <strain evidence="1 2">NRRL 28638</strain>
    </source>
</reference>
<gene>
    <name evidence="1" type="ORF">CONCODRAFT_8136</name>
</gene>
<protein>
    <recommendedName>
        <fullName evidence="3">F-box domain-containing protein</fullName>
    </recommendedName>
</protein>
<dbReference type="AlphaFoldDB" id="A0A137P3E8"/>
<proteinExistence type="predicted"/>
<evidence type="ECO:0000313" key="1">
    <source>
        <dbReference type="EMBL" id="KXN69449.1"/>
    </source>
</evidence>
<dbReference type="Gene3D" id="3.80.10.10">
    <property type="entry name" value="Ribonuclease Inhibitor"/>
    <property type="match status" value="1"/>
</dbReference>
<dbReference type="Proteomes" id="UP000070444">
    <property type="component" value="Unassembled WGS sequence"/>
</dbReference>
<sequence>MEKDKTSKIDWLNIIFNKDFKSYLDLDTLKELSLVSKLVRFKLVPRLFHSLKLKAFTKYLDGNLQAYYNISGLYELTRSISSDEEDFCNGLYTTKLLNYIQTELSNIKDFVSVFKLECSDRSGYFLFPIFQTFNNLKTLILYNCGIPYSGVVNLGVLFPKLESLKLNDVLLVKLDKDCANSEDFIFPINLTYLYLSNVKVTKKDDSFNPYEMLLDDVYSASTYRFKLPKISIPTLIRLEIKDPHKYSNDIEQFLTINPNLESLNLKFFYFEKDYNFKSLKNLETMYLDNFNDGINLSTNETIKQFTAICSPTQYEKIKKLIKSMPNIEKLHFRILSSSTNFQQLFSNFLTLELSNLSKVKFLHLQIRVSSNDTVNINNFHHIKSIVFEFYGTGILNIKFEDCINLKLVEFKSKSFEDAEYMREHRKLCDSVKNWRFKYSKESIKGYRLS</sequence>
<accession>A0A137P3E8</accession>
<keyword evidence="2" id="KW-1185">Reference proteome</keyword>
<dbReference type="SUPFAM" id="SSF52047">
    <property type="entry name" value="RNI-like"/>
    <property type="match status" value="1"/>
</dbReference>
<dbReference type="EMBL" id="KQ964534">
    <property type="protein sequence ID" value="KXN69449.1"/>
    <property type="molecule type" value="Genomic_DNA"/>
</dbReference>
<dbReference type="InterPro" id="IPR032675">
    <property type="entry name" value="LRR_dom_sf"/>
</dbReference>
<evidence type="ECO:0008006" key="3">
    <source>
        <dbReference type="Google" id="ProtNLM"/>
    </source>
</evidence>
<name>A0A137P3E8_CONC2</name>
<evidence type="ECO:0000313" key="2">
    <source>
        <dbReference type="Proteomes" id="UP000070444"/>
    </source>
</evidence>